<proteinExistence type="inferred from homology"/>
<comment type="similarity">
    <text evidence="1">Belongs to the DprA/Smf family.</text>
</comment>
<dbReference type="AlphaFoldDB" id="U1SJ99"/>
<evidence type="ECO:0000313" key="4">
    <source>
        <dbReference type="Proteomes" id="UP000016519"/>
    </source>
</evidence>
<evidence type="ECO:0000313" key="3">
    <source>
        <dbReference type="EMBL" id="ERH30737.1"/>
    </source>
</evidence>
<dbReference type="EMBL" id="AWSI01000024">
    <property type="protein sequence ID" value="ERH30737.1"/>
    <property type="molecule type" value="Genomic_DNA"/>
</dbReference>
<dbReference type="SUPFAM" id="SSF102405">
    <property type="entry name" value="MCP/YpsA-like"/>
    <property type="match status" value="1"/>
</dbReference>
<dbReference type="PANTHER" id="PTHR43022">
    <property type="entry name" value="PROTEIN SMF"/>
    <property type="match status" value="1"/>
</dbReference>
<protein>
    <submittedName>
        <fullName evidence="3">Putative DNA protecting protein DprA</fullName>
    </submittedName>
</protein>
<dbReference type="PANTHER" id="PTHR43022:SF1">
    <property type="entry name" value="PROTEIN SMF"/>
    <property type="match status" value="1"/>
</dbReference>
<accession>U1SJ99</accession>
<organism evidence="3 4">
    <name type="scientific">Alloscardovia omnicolens F0580</name>
    <dbReference type="NCBI Taxonomy" id="1321816"/>
    <lineage>
        <taxon>Bacteria</taxon>
        <taxon>Bacillati</taxon>
        <taxon>Actinomycetota</taxon>
        <taxon>Actinomycetes</taxon>
        <taxon>Bifidobacteriales</taxon>
        <taxon>Bifidobacteriaceae</taxon>
        <taxon>Alloscardovia</taxon>
    </lineage>
</organism>
<feature type="domain" description="Smf/DprA SLOG" evidence="2">
    <location>
        <begin position="132"/>
        <end position="352"/>
    </location>
</feature>
<sequence>MMQILQMLIPYIVQEDDMYKPTDEAVALAVLSFACNGVDSLSAYLAKHYRGGNSIALIQRLQEMSISYSTGFTLPDYSDLLQCLAQEPHTSDLAPQLRQRLLSWLHALAPYAHMSLSSLANAMTCNYKYWIIDASSPYWPRQLNHISTRTDSEAPLCLWGLGSIDALCSCDAPISIVGSRSVDAYGRYVAFHAGKYAAMHGHMVVSGGALGADAAAHWGALAASDILDEPGRTVAIMAGGLHHMGPTRNTTLFERILQSEGAIISELAPDVVPEPYRFLERNRLIAALGSTLIVAQAQHRSGALNTATWAATMNRDVLAAPGNIHEPYNSGCNRLIADHKASVLVSATDMSDVCHPAHDPYKTSSHTTDTSLSPP</sequence>
<evidence type="ECO:0000259" key="2">
    <source>
        <dbReference type="Pfam" id="PF02481"/>
    </source>
</evidence>
<dbReference type="GO" id="GO:0009294">
    <property type="term" value="P:DNA-mediated transformation"/>
    <property type="evidence" value="ECO:0007669"/>
    <property type="project" value="InterPro"/>
</dbReference>
<dbReference type="Proteomes" id="UP000016519">
    <property type="component" value="Unassembled WGS sequence"/>
</dbReference>
<reference evidence="3 4" key="1">
    <citation type="submission" date="2013-08" db="EMBL/GenBank/DDBJ databases">
        <authorList>
            <person name="Weinstock G."/>
            <person name="Sodergren E."/>
            <person name="Wylie T."/>
            <person name="Fulton L."/>
            <person name="Fulton R."/>
            <person name="Fronick C."/>
            <person name="O'Laughlin M."/>
            <person name="Godfrey J."/>
            <person name="Miner T."/>
            <person name="Herter B."/>
            <person name="Appelbaum E."/>
            <person name="Cordes M."/>
            <person name="Lek S."/>
            <person name="Wollam A."/>
            <person name="Pepin K.H."/>
            <person name="Palsikar V.B."/>
            <person name="Mitreva M."/>
            <person name="Wilson R.K."/>
        </authorList>
    </citation>
    <scope>NUCLEOTIDE SEQUENCE [LARGE SCALE GENOMIC DNA]</scope>
    <source>
        <strain evidence="3 4">F0580</strain>
    </source>
</reference>
<dbReference type="HOGENOM" id="CLU_029601_2_0_11"/>
<evidence type="ECO:0000256" key="1">
    <source>
        <dbReference type="ARBA" id="ARBA00006525"/>
    </source>
</evidence>
<dbReference type="InterPro" id="IPR003488">
    <property type="entry name" value="DprA"/>
</dbReference>
<dbReference type="Gene3D" id="3.40.50.450">
    <property type="match status" value="1"/>
</dbReference>
<keyword evidence="4" id="KW-1185">Reference proteome</keyword>
<dbReference type="Pfam" id="PF02481">
    <property type="entry name" value="DNA_processg_A"/>
    <property type="match status" value="1"/>
</dbReference>
<dbReference type="PATRIC" id="fig|1321816.3.peg.828"/>
<gene>
    <name evidence="3" type="ORF">HMPREF9244_00935</name>
</gene>
<name>U1SJ99_9BIFI</name>
<dbReference type="STRING" id="419015.HMPREF3214_00605"/>
<comment type="caution">
    <text evidence="3">The sequence shown here is derived from an EMBL/GenBank/DDBJ whole genome shotgun (WGS) entry which is preliminary data.</text>
</comment>
<dbReference type="InterPro" id="IPR057666">
    <property type="entry name" value="DrpA_SLOG"/>
</dbReference>